<dbReference type="EMBL" id="JBHUDX010000022">
    <property type="protein sequence ID" value="MFD1658426.1"/>
    <property type="molecule type" value="Genomic_DNA"/>
</dbReference>
<dbReference type="Proteomes" id="UP001597261">
    <property type="component" value="Unassembled WGS sequence"/>
</dbReference>
<evidence type="ECO:0000313" key="2">
    <source>
        <dbReference type="EMBL" id="MFD1658426.1"/>
    </source>
</evidence>
<feature type="region of interest" description="Disordered" evidence="1">
    <location>
        <begin position="19"/>
        <end position="41"/>
    </location>
</feature>
<accession>A0ABW4IN86</accession>
<sequence>MPEPPARRAPALAVRGAPVRTVGEAGPYATPDLAGPVVSGG</sequence>
<name>A0ABW4IN86_9ACTN</name>
<evidence type="ECO:0000313" key="3">
    <source>
        <dbReference type="Proteomes" id="UP001597261"/>
    </source>
</evidence>
<organism evidence="2 3">
    <name type="scientific">Streptomyces caeni</name>
    <dbReference type="NCBI Taxonomy" id="2307231"/>
    <lineage>
        <taxon>Bacteria</taxon>
        <taxon>Bacillati</taxon>
        <taxon>Actinomycetota</taxon>
        <taxon>Actinomycetes</taxon>
        <taxon>Kitasatosporales</taxon>
        <taxon>Streptomycetaceae</taxon>
        <taxon>Streptomyces</taxon>
    </lineage>
</organism>
<keyword evidence="3" id="KW-1185">Reference proteome</keyword>
<evidence type="ECO:0000256" key="1">
    <source>
        <dbReference type="SAM" id="MobiDB-lite"/>
    </source>
</evidence>
<gene>
    <name evidence="2" type="ORF">ACFSL4_09440</name>
</gene>
<reference evidence="3" key="1">
    <citation type="journal article" date="2019" name="Int. J. Syst. Evol. Microbiol.">
        <title>The Global Catalogue of Microorganisms (GCM) 10K type strain sequencing project: providing services to taxonomists for standard genome sequencing and annotation.</title>
        <authorList>
            <consortium name="The Broad Institute Genomics Platform"/>
            <consortium name="The Broad Institute Genome Sequencing Center for Infectious Disease"/>
            <person name="Wu L."/>
            <person name="Ma J."/>
        </authorList>
    </citation>
    <scope>NUCLEOTIDE SEQUENCE [LARGE SCALE GENOMIC DNA]</scope>
    <source>
        <strain evidence="3">CGMCC 1.12470</strain>
    </source>
</reference>
<comment type="caution">
    <text evidence="2">The sequence shown here is derived from an EMBL/GenBank/DDBJ whole genome shotgun (WGS) entry which is preliminary data.</text>
</comment>
<protein>
    <submittedName>
        <fullName evidence="2">Uncharacterized protein</fullName>
    </submittedName>
</protein>
<proteinExistence type="predicted"/>
<dbReference type="RefSeq" id="WP_381080525.1">
    <property type="nucleotide sequence ID" value="NZ_JBHUDX010000022.1"/>
</dbReference>